<dbReference type="SUPFAM" id="SSF48498">
    <property type="entry name" value="Tetracyclin repressor-like, C-terminal domain"/>
    <property type="match status" value="1"/>
</dbReference>
<evidence type="ECO:0000256" key="3">
    <source>
        <dbReference type="ARBA" id="ARBA00023163"/>
    </source>
</evidence>
<evidence type="ECO:0000313" key="6">
    <source>
        <dbReference type="EMBL" id="MBT1171845.1"/>
    </source>
</evidence>
<organism evidence="6 7">
    <name type="scientific">Bifidobacterium santillanense</name>
    <dbReference type="NCBI Taxonomy" id="2809028"/>
    <lineage>
        <taxon>Bacteria</taxon>
        <taxon>Bacillati</taxon>
        <taxon>Actinomycetota</taxon>
        <taxon>Actinomycetes</taxon>
        <taxon>Bifidobacteriales</taxon>
        <taxon>Bifidobacteriaceae</taxon>
        <taxon>Bifidobacterium</taxon>
    </lineage>
</organism>
<dbReference type="RefSeq" id="WP_214357134.1">
    <property type="nucleotide sequence ID" value="NZ_JAFEJS010000001.1"/>
</dbReference>
<sequence length="195" mass="21633">MSQQGTRAQRRFDPERRERIIDACLDVIAERGVSGTSHRTVAAAADVPLGSMTYHFDGMSDLLHQAFERFAQRSIDVFADRMRGARNADEACEIVARHIEGDLLVTQRDLNINLEFYTLAARDPAYRDLTDRWMRASLTELERFFDPATAQLIDALIEGLTLHRALGGGPRDHAVILDGVRRAAGAASATRAVSP</sequence>
<accession>A0ABS5ULR0</accession>
<dbReference type="SUPFAM" id="SSF46689">
    <property type="entry name" value="Homeodomain-like"/>
    <property type="match status" value="1"/>
</dbReference>
<evidence type="ECO:0000256" key="2">
    <source>
        <dbReference type="ARBA" id="ARBA00023125"/>
    </source>
</evidence>
<dbReference type="InterPro" id="IPR009057">
    <property type="entry name" value="Homeodomain-like_sf"/>
</dbReference>
<dbReference type="PROSITE" id="PS50977">
    <property type="entry name" value="HTH_TETR_2"/>
    <property type="match status" value="1"/>
</dbReference>
<dbReference type="PANTHER" id="PTHR47506">
    <property type="entry name" value="TRANSCRIPTIONAL REGULATORY PROTEIN"/>
    <property type="match status" value="1"/>
</dbReference>
<dbReference type="Pfam" id="PF00440">
    <property type="entry name" value="TetR_N"/>
    <property type="match status" value="1"/>
</dbReference>
<gene>
    <name evidence="6" type="ORF">JS528_00420</name>
</gene>
<comment type="caution">
    <text evidence="6">The sequence shown here is derived from an EMBL/GenBank/DDBJ whole genome shotgun (WGS) entry which is preliminary data.</text>
</comment>
<dbReference type="InterPro" id="IPR041583">
    <property type="entry name" value="TetR_C_31"/>
</dbReference>
<feature type="domain" description="HTH tetR-type" evidence="5">
    <location>
        <begin position="14"/>
        <end position="74"/>
    </location>
</feature>
<evidence type="ECO:0000313" key="7">
    <source>
        <dbReference type="Proteomes" id="UP000773064"/>
    </source>
</evidence>
<feature type="DNA-binding region" description="H-T-H motif" evidence="4">
    <location>
        <begin position="37"/>
        <end position="56"/>
    </location>
</feature>
<keyword evidence="7" id="KW-1185">Reference proteome</keyword>
<dbReference type="Pfam" id="PF17940">
    <property type="entry name" value="TetR_C_31"/>
    <property type="match status" value="1"/>
</dbReference>
<protein>
    <submittedName>
        <fullName evidence="6">TetR family transcriptional regulator</fullName>
    </submittedName>
</protein>
<name>A0ABS5ULR0_9BIFI</name>
<keyword evidence="3" id="KW-0804">Transcription</keyword>
<dbReference type="EMBL" id="JAFEJS010000001">
    <property type="protein sequence ID" value="MBT1171845.1"/>
    <property type="molecule type" value="Genomic_DNA"/>
</dbReference>
<evidence type="ECO:0000256" key="1">
    <source>
        <dbReference type="ARBA" id="ARBA00023015"/>
    </source>
</evidence>
<dbReference type="InterPro" id="IPR001647">
    <property type="entry name" value="HTH_TetR"/>
</dbReference>
<proteinExistence type="predicted"/>
<dbReference type="InterPro" id="IPR036271">
    <property type="entry name" value="Tet_transcr_reg_TetR-rel_C_sf"/>
</dbReference>
<dbReference type="Proteomes" id="UP000773064">
    <property type="component" value="Unassembled WGS sequence"/>
</dbReference>
<evidence type="ECO:0000256" key="4">
    <source>
        <dbReference type="PROSITE-ProRule" id="PRU00335"/>
    </source>
</evidence>
<reference evidence="6 7" key="1">
    <citation type="journal article" date="2021" name="Environ. Microbiol.">
        <title>Genetic insights into the dark matter of the mammalian gut microbiota through targeted genome reconstruction.</title>
        <authorList>
            <person name="Lugli G.A."/>
            <person name="Alessandri G."/>
            <person name="Milani C."/>
            <person name="Viappiani A."/>
            <person name="Fontana F."/>
            <person name="Tarracchini C."/>
            <person name="Mancabelli L."/>
            <person name="Argentini C."/>
            <person name="Ruiz L."/>
            <person name="Margolles A."/>
            <person name="van Sinderen D."/>
            <person name="Turroni F."/>
            <person name="Ventura M."/>
        </authorList>
    </citation>
    <scope>NUCLEOTIDE SEQUENCE [LARGE SCALE GENOMIC DNA]</scope>
    <source>
        <strain evidence="6 7">MA2</strain>
    </source>
</reference>
<dbReference type="Gene3D" id="1.10.357.10">
    <property type="entry name" value="Tetracycline Repressor, domain 2"/>
    <property type="match status" value="1"/>
</dbReference>
<keyword evidence="1" id="KW-0805">Transcription regulation</keyword>
<keyword evidence="2 4" id="KW-0238">DNA-binding</keyword>
<dbReference type="PANTHER" id="PTHR47506:SF6">
    <property type="entry name" value="HTH-TYPE TRANSCRIPTIONAL REPRESSOR NEMR"/>
    <property type="match status" value="1"/>
</dbReference>
<evidence type="ECO:0000259" key="5">
    <source>
        <dbReference type="PROSITE" id="PS50977"/>
    </source>
</evidence>